<dbReference type="InterPro" id="IPR006141">
    <property type="entry name" value="Intein_N"/>
</dbReference>
<evidence type="ECO:0000313" key="8">
    <source>
        <dbReference type="Proteomes" id="UP000231962"/>
    </source>
</evidence>
<keyword evidence="1" id="KW-0175">Coiled coil</keyword>
<dbReference type="SMART" id="SM00306">
    <property type="entry name" value="HintN"/>
    <property type="match status" value="1"/>
</dbReference>
<reference evidence="8 9" key="1">
    <citation type="submission" date="2017-07" db="EMBL/GenBank/DDBJ databases">
        <title>Leptospira spp. isolated from tropical soils.</title>
        <authorList>
            <person name="Thibeaux R."/>
            <person name="Iraola G."/>
            <person name="Ferres I."/>
            <person name="Bierque E."/>
            <person name="Girault D."/>
            <person name="Soupe-Gilbert M.-E."/>
            <person name="Picardeau M."/>
            <person name="Goarant C."/>
        </authorList>
    </citation>
    <scope>NUCLEOTIDE SEQUENCE [LARGE SCALE GENOMIC DNA]</scope>
    <source>
        <strain evidence="7 9">FH1-B-B1</strain>
        <strain evidence="6 8">FH1-B-C1</strain>
    </source>
</reference>
<dbReference type="PROSITE" id="PS50818">
    <property type="entry name" value="INTEIN_C_TER"/>
    <property type="match status" value="1"/>
</dbReference>
<name>A0A2M9ZKA6_9LEPT</name>
<dbReference type="EMBL" id="NPDY01000010">
    <property type="protein sequence ID" value="PJZ69344.1"/>
    <property type="molecule type" value="Genomic_DNA"/>
</dbReference>
<evidence type="ECO:0000259" key="4">
    <source>
        <dbReference type="SMART" id="SM00305"/>
    </source>
</evidence>
<evidence type="ECO:0000256" key="3">
    <source>
        <dbReference type="SAM" id="Phobius"/>
    </source>
</evidence>
<dbReference type="Pfam" id="PF07591">
    <property type="entry name" value="PT-HINT"/>
    <property type="match status" value="1"/>
</dbReference>
<evidence type="ECO:0000313" key="9">
    <source>
        <dbReference type="Proteomes" id="UP000231990"/>
    </source>
</evidence>
<dbReference type="Proteomes" id="UP000231990">
    <property type="component" value="Unassembled WGS sequence"/>
</dbReference>
<dbReference type="InterPro" id="IPR003587">
    <property type="entry name" value="Hint_dom_N"/>
</dbReference>
<dbReference type="EMBL" id="NPDZ01000009">
    <property type="protein sequence ID" value="PJZ72479.1"/>
    <property type="molecule type" value="Genomic_DNA"/>
</dbReference>
<proteinExistence type="predicted"/>
<dbReference type="InterPro" id="IPR036844">
    <property type="entry name" value="Hint_dom_sf"/>
</dbReference>
<feature type="coiled-coil region" evidence="1">
    <location>
        <begin position="675"/>
        <end position="709"/>
    </location>
</feature>
<organism evidence="7 9">
    <name type="scientific">Leptospira perolatii</name>
    <dbReference type="NCBI Taxonomy" id="2023191"/>
    <lineage>
        <taxon>Bacteria</taxon>
        <taxon>Pseudomonadati</taxon>
        <taxon>Spirochaetota</taxon>
        <taxon>Spirochaetia</taxon>
        <taxon>Leptospirales</taxon>
        <taxon>Leptospiraceae</taxon>
        <taxon>Leptospira</taxon>
    </lineage>
</organism>
<dbReference type="PROSITE" id="PS50817">
    <property type="entry name" value="INTEIN_N_TER"/>
    <property type="match status" value="1"/>
</dbReference>
<evidence type="ECO:0000256" key="1">
    <source>
        <dbReference type="SAM" id="Coils"/>
    </source>
</evidence>
<accession>A0A2M9ZKA6</accession>
<dbReference type="GO" id="GO:0016539">
    <property type="term" value="P:intein-mediated protein splicing"/>
    <property type="evidence" value="ECO:0007669"/>
    <property type="project" value="InterPro"/>
</dbReference>
<keyword evidence="3" id="KW-0472">Membrane</keyword>
<feature type="region of interest" description="Disordered" evidence="2">
    <location>
        <begin position="649"/>
        <end position="672"/>
    </location>
</feature>
<dbReference type="Gene3D" id="2.170.16.10">
    <property type="entry name" value="Hedgehog/Intein (Hint) domain"/>
    <property type="match status" value="1"/>
</dbReference>
<evidence type="ECO:0000313" key="6">
    <source>
        <dbReference type="EMBL" id="PJZ69344.1"/>
    </source>
</evidence>
<dbReference type="SUPFAM" id="SSF51294">
    <property type="entry name" value="Hedgehog/intein (Hint) domain"/>
    <property type="match status" value="1"/>
</dbReference>
<sequence>MKLRLAKIQSFFNYLFQKIFHISLSQSKWEPKNKYSTFMSWSDLQFRSLLTPTSVKRSKRKLGKYLRLLFLSLVKYALTSIVILDIALSPLAADPSMFRDLWRNGSDGKLERQYRKADGASNESDWDQTLLQGTRLLRADWEAGAEREIEKELLKNSQADRDQLRIELEKDKLVVLAEWESDVQREIDTRKGDWKARVTGSSLESTISNIDKDIIFQAIAQAEQLSRSGENASEKVNLFDGSMTSILSAIRSDWEGELDQKLVGLSQGVSFSSQDERDSFLVSLFQIKKHFLAEYSYEESALVSSYRAQFVAKENENDDLENRIAQETNPSELAILLINRAKRKIQDNYGGILPPDGSFIAPPISAIEGEDYQSKFLKALQDGQSQWQGAIDDLVLGKLRFDDATGQQWKSGEGDWTEAYNQVITAKENWTKTVQAQIQKGLEAWDKSASDLQKNKQKAITELDRTIATNNEQWQAHVRGIENVVSGGADTLATITSNKQFFREALDRANAAGSGYGPGIITEYQNQLNYWTGLETRIRNIVSASQNQIHDQDMRGTEVGQGLLVNAGGSDSFIYTSAELELKIAKEELNLLQQKKDRAQKVYDYAVQNVGNRTAEQIATELETARSAFKTQETAYLSLLAELNGGGDISSSSTGLNPNTTNTGGTATTSGGSILSQLEEANKVLETKRKKLEETRALMEERRAAYESVTKMQVLVNNPQLLGKIGELKTDPGDNKTDSGLRYEIFQASKEIERQREVLRQQEAEMYKLSYERENALRTESFYNETLKKILEFEKLKENKSLLETLLNKSGSLSEKIDSMLSGNNLVTLYGNELSVQMRSNLVNLQTGLTDLDQPVLASADNFSSQVNAVKGVSSSFPIAQLNSKKEDLERYLDKMILLRNSISETNSFDISYIDINKLDQGILYLNQLVSDWNDRADSMRDGFESIEESAQDYLDFATANNAKKGSIEFSNEILSATGNMQESALKVGAFQTYLGEIQKTTGYLNTVFLDSFQIGSATIDSTLTGMERTAAKKTLSEISTMYDSGFKEWSSVLGNAAEPFGNLNTVFAGFGQSVQAFRASLENRSAIGKKASAELLSMYDGFQIEYEGRKTELQFLLNPDGNSETLAALQKSTELHKNLEGARLNEKALEILTDYLKDLSGEEKNIDSVYLKILKDADDRFTNLDVGTDALQERKAMELVLDYVRANRNSLGRSLASADYDEFIEALQLQTSSAAKVRSFYESGGALSESERNSIREGDNNDDKRELSEYYSFGSTFFFKQAIQKVEALDAVVQRFDAFADQVRSGGVLSALRDDYFKLQENKTNGLLKEIHEYVGSLSNLNATDFLQDSFQLGDNTDHDWGAEALRKNLLQDWLSGKTGEQEFLSTLQDFDKLGTIFDAKQAVQVYSETLNYSEDLKEKNDTLQSSLENINLFLGSSSEAPEAVLGLMVDDLRDYYSDRFGEVQNLYNLKDAKDSSTPPELIFKDVDFSPLEQYVSEFETTLEEWSATKDSLKDANDSFLAERSALSSLVPGSPEFVAQVTVVKDKFNALKQIFTETNYYLQKLSSDTVKVNEDARTLLSGMKEVMGLPDKFLVNNNSLPLLPAGIRADYENNGGVYDFQYYATSQGQTVDGLILLDALFARNSVSAFERQNDYSKAASKVSTIESTELGFAQLANAEQSKQVVSVKIEEFRNGLKDRIQVFLGDGQKNQVTQEQLVGYVNQLRTFFLEKQAKGEQVNSSVLEALENAGTFTDEIEKLRFFQGIPNSDRTIASTQSNWESAKQHTTAIKESQTLFRDLQDTLRNLEKSGQPLYTSMDKIEETLKKFDDLQGKLSNKNFTLDGEILTGMGSLRQYAWEAHKSNLAQAFLIRTNENTTVDQFITEVKAGKYILPGQNGARIEKSAKFIGNDLTALQIEELTSYLQVYSDEVKIYSAEINTGIDAILTVTDPEIREELKTQSLASNYDKIQASISQGQLLSVGALPPELKDYAIVTNYLAFLSSNPSWKTSDSADRAAALNEYLLRMGTDNGEGTILSDFLSHYLERNSSYYLKTEKLKERDLLANYYNGTDSQNLKPDDLVGLSNWLKEKKYEDSLVSSLNQAVRMNTILSGYVGDSESEYFSYLGGKLAGGISDSEKQGLVLSQAGLYNPFGFENPIQGLKTEQFLKNFQHKTGFDYFLSKLDGQDLKFTKEIVEADRIEKNMKFSYDILKKNVLVESYLSYLNITPFGQLEPSDQKKIQDRLRELEMQAEQRLGNFLGIVESYSSATFDPLKADANPSIRRALEDFRASGYEIRDAVYEKDSEGEYVFKGGLDNLYGIIENYVDNNLPGRFAVSDPYAETASAKGSMSSSADSIITAGKSIGILTQIAQKYRGKVGVALENALVSDLQVYKDNFNSALTDFQSSEAEFNTQKTAVETIQSNYSAKRQEITVSYDQLENSSKALSELSSVYDFATLLNYSQHQSEENAPVTELKKPKDLAKERLDSATTEVTAKLKEIEEIQKRVDKKTTIAALNADSQVSLNKQQTEDWAERALRFSKAETVIKDRITTLKREIATQRSNLQGQLDLILVPPAYEINANSLNGLLDVTKSNYKKNEKDLRDEYSIVEGILNGKIGAWDFISGSRGSTSPLSYGGGLALKYPEHNILGFVNARRGPGGAASYMKNVTEALDGVWIWQDDNRSYQAAAQRLGSNTYSEYFNNMQAKLWEAIGATSLVIMIMSWGDPTIAIEAINRRERLGETARTLMGGIDDAAKYAGNLKDLQAELNYYTDISTAEQLRTVMLGSGDTQGRFKINTGLVAGDLDYLSGSGKLAPSSLRWEGGKEPLNLDRIAGKNGDPVTQNRYIHDAYGLLIRNDTSYVPGGASATATDSTTKNSDGVKTAFMTSGDEFVSALAVLARAQYDIERDEYYAAQEAFIGPGGQKVDKRDILDDREQFYANLMQNLSKNSGQNIEYEMYRTVISDYMGQGKIVDQLYELNQSQQRDVQVALWDSKEADFFAKKQEWVQNIQFLQDTGNARFNDMASVVLRNWDEWRTDFRKKAKEGEDAHLRKIEKALNDKAKWESDFISMMKKSDDSTRIRDAYNQIQETIDNYSETLPVGVAANLNTNAILNSVLKEAPAKLDEKLLNQGAFQDIQFFIDHLQSSKLDSSNVKAFDQMRKEMDDRTQKMVVLQTLDSLYSIPTTYAETINQANQDLRKQLGQQLMQGGFLPVGDTFIRQTVGPTGEPQAQVLPNYSFFIYTPPRSFPTVKDSEGKEWDLTNYNSLAAKGGPESFELQQMVKLAQNEMEIDFKRIYDPDNPANREIALTVIDPKAMARVQRAATAGMQRLFTDPESALKYSKADERGKKDMEEAAMNSGYLVGPTEGGAFGDHHFTQFYTILKLKEKYDEMKQQGEDLKGDGFSNAVGGVMEVATLGLLDGKQVAKFMHDNKDVVSTIATVAAVIAAPFTGGASLLALAAYNAVQGAYEGGVLGAAAGAISAYSTYTGVEVSYSYDEGFSGSVGLQLGEAVSVGASYSEQAGFGASAGLKLGNFSAGVSYTQSGGFGVDLGLTVGGKNALSGLGLNVSYSQSAGFGAGISYSKDIKGSGGTTKVSAGLSYSDSGGLSGNLSATRTTETKNGANISRTSLTGGISYNRTNGFGANVSATLSDSYETKDQVNGRDGIRTKTTNVNAGLSYSEKAGFGASLSASYSDTFQANRYDVTGRPLAPQRPTMPSLQSISGGLSWNERDGFSGNLDINDIRALSYSKEGGLRGNENFGKELWKAQADKFQKEAQEYTKALADLELQGKKEEWLAGKRALDKYKGMNDEEILAAYKAEMEQTGPKDGSRDTWYEKVAGDVYDDIARSLGFGTSTQGFIDERGNFHPRTCFVAGTLVHTKVGLKPIEQIQVGDEVLSWDEDTQLTEFRIVTELFRRNTDLIYKLSFNDAEIIETTWNHPFWVVGEGWVEVRNLKVNDLVISHDGTKLPIKEITVSERVETVYNFEVSQTHTYFVGENSILVHNQNEYGGYNSATNTVEVIGRRTEFEKARLKYDAEGSYNSTGSVGRFFQRIGNFVTGDGFHDDATLIAQAGNGIENEIEKEHAIAQKKLDLGYQLSNQEEQDYLAYEFKNNVKPILANNPNSVQRVTSASLYGKTMNIMLTSDFCTTYYQCASDPTQSPQGITPEEVVYRHSNTAVGTFLQTAMEQDISYMQVNGLGRPLASGGHHGVPMGSTAFDIQKIVYADGDTKNFMEFPSGAKMAPDDAAGTRMNSDPRLNRFLNALGSNAMHDNRYTQVFSPYGMDYNLEKDGYDPKPNVGGPGNNDLHLNHLHWGMSLTPAEMARDRRARPDYGGW</sequence>
<dbReference type="InterPro" id="IPR030934">
    <property type="entry name" value="Intein_C"/>
</dbReference>
<keyword evidence="8" id="KW-1185">Reference proteome</keyword>
<evidence type="ECO:0000256" key="2">
    <source>
        <dbReference type="SAM" id="MobiDB-lite"/>
    </source>
</evidence>
<dbReference type="PANTHER" id="PTHR34491:SF156">
    <property type="entry name" value="KINESIN MOTOR DOMAIN-CONTAINING PROTEIN"/>
    <property type="match status" value="1"/>
</dbReference>
<feature type="transmembrane region" description="Helical" evidence="3">
    <location>
        <begin position="65"/>
        <end position="88"/>
    </location>
</feature>
<feature type="domain" description="Hint" evidence="5">
    <location>
        <begin position="3868"/>
        <end position="3963"/>
    </location>
</feature>
<feature type="compositionally biased region" description="Low complexity" evidence="2">
    <location>
        <begin position="650"/>
        <end position="672"/>
    </location>
</feature>
<feature type="coiled-coil region" evidence="1">
    <location>
        <begin position="3761"/>
        <end position="3788"/>
    </location>
</feature>
<feature type="coiled-coil region" evidence="1">
    <location>
        <begin position="575"/>
        <end position="602"/>
    </location>
</feature>
<feature type="domain" description="Hint" evidence="4">
    <location>
        <begin position="3961"/>
        <end position="4009"/>
    </location>
</feature>
<dbReference type="SMART" id="SM00305">
    <property type="entry name" value="HintC"/>
    <property type="match status" value="1"/>
</dbReference>
<dbReference type="Proteomes" id="UP000231962">
    <property type="component" value="Unassembled WGS sequence"/>
</dbReference>
<evidence type="ECO:0000259" key="5">
    <source>
        <dbReference type="SMART" id="SM00306"/>
    </source>
</evidence>
<protein>
    <submittedName>
        <fullName evidence="7">Uncharacterized protein</fullName>
    </submittedName>
</protein>
<gene>
    <name evidence="6" type="ORF">CH360_11335</name>
    <name evidence="7" type="ORF">CH373_13770</name>
</gene>
<evidence type="ECO:0000313" key="7">
    <source>
        <dbReference type="EMBL" id="PJZ72479.1"/>
    </source>
</evidence>
<dbReference type="CDD" id="cd00081">
    <property type="entry name" value="Hint"/>
    <property type="match status" value="1"/>
</dbReference>
<comment type="caution">
    <text evidence="7">The sequence shown here is derived from an EMBL/GenBank/DDBJ whole genome shotgun (WGS) entry which is preliminary data.</text>
</comment>
<keyword evidence="3" id="KW-1133">Transmembrane helix</keyword>
<keyword evidence="3" id="KW-0812">Transmembrane</keyword>
<dbReference type="NCBIfam" id="TIGR01443">
    <property type="entry name" value="intein_Cterm"/>
    <property type="match status" value="1"/>
</dbReference>
<dbReference type="PANTHER" id="PTHR34491">
    <property type="entry name" value="A-TYPE INCLUSION PROTEIN, PUTATIVE-RELATED"/>
    <property type="match status" value="1"/>
</dbReference>
<dbReference type="InterPro" id="IPR003586">
    <property type="entry name" value="Hint_dom_C"/>
</dbReference>